<evidence type="ECO:0000259" key="1">
    <source>
        <dbReference type="PROSITE" id="PS51352"/>
    </source>
</evidence>
<dbReference type="InterPro" id="IPR036249">
    <property type="entry name" value="Thioredoxin-like_sf"/>
</dbReference>
<dbReference type="InterPro" id="IPR011990">
    <property type="entry name" value="TPR-like_helical_dom_sf"/>
</dbReference>
<dbReference type="Gene3D" id="3.40.30.10">
    <property type="entry name" value="Glutaredoxin"/>
    <property type="match status" value="1"/>
</dbReference>
<dbReference type="Pfam" id="PF00085">
    <property type="entry name" value="Thioredoxin"/>
    <property type="match status" value="1"/>
</dbReference>
<dbReference type="InterPro" id="IPR013766">
    <property type="entry name" value="Thioredoxin_domain"/>
</dbReference>
<evidence type="ECO:0000313" key="3">
    <source>
        <dbReference type="Proteomes" id="UP000199527"/>
    </source>
</evidence>
<dbReference type="PANTHER" id="PTHR43601:SF3">
    <property type="entry name" value="THIOREDOXIN, MITOCHONDRIAL"/>
    <property type="match status" value="1"/>
</dbReference>
<dbReference type="PANTHER" id="PTHR43601">
    <property type="entry name" value="THIOREDOXIN, MITOCHONDRIAL"/>
    <property type="match status" value="1"/>
</dbReference>
<dbReference type="Proteomes" id="UP000199527">
    <property type="component" value="Unassembled WGS sequence"/>
</dbReference>
<protein>
    <submittedName>
        <fullName evidence="2">Putative thioredoxin</fullName>
    </submittedName>
</protein>
<dbReference type="AlphaFoldDB" id="A0A1G8P2U9"/>
<dbReference type="RefSeq" id="WP_090363426.1">
    <property type="nucleotide sequence ID" value="NZ_FNEM01000003.1"/>
</dbReference>
<dbReference type="GO" id="GO:0045454">
    <property type="term" value="P:cell redox homeostasis"/>
    <property type="evidence" value="ECO:0007669"/>
    <property type="project" value="TreeGrafter"/>
</dbReference>
<dbReference type="EMBL" id="FNEM01000003">
    <property type="protein sequence ID" value="SDI86809.1"/>
    <property type="molecule type" value="Genomic_DNA"/>
</dbReference>
<dbReference type="SUPFAM" id="SSF52833">
    <property type="entry name" value="Thioredoxin-like"/>
    <property type="match status" value="1"/>
</dbReference>
<name>A0A1G8P2U9_9GAMM</name>
<proteinExistence type="predicted"/>
<dbReference type="CDD" id="cd02956">
    <property type="entry name" value="ybbN"/>
    <property type="match status" value="1"/>
</dbReference>
<dbReference type="PROSITE" id="PS51352">
    <property type="entry name" value="THIOREDOXIN_2"/>
    <property type="match status" value="1"/>
</dbReference>
<reference evidence="3" key="1">
    <citation type="submission" date="2016-10" db="EMBL/GenBank/DDBJ databases">
        <authorList>
            <person name="Varghese N."/>
            <person name="Submissions S."/>
        </authorList>
    </citation>
    <scope>NUCLEOTIDE SEQUENCE [LARGE SCALE GENOMIC DNA]</scope>
    <source>
        <strain evidence="3">DSM 23317</strain>
    </source>
</reference>
<organism evidence="2 3">
    <name type="scientific">Ferrimonas sediminum</name>
    <dbReference type="NCBI Taxonomy" id="718193"/>
    <lineage>
        <taxon>Bacteria</taxon>
        <taxon>Pseudomonadati</taxon>
        <taxon>Pseudomonadota</taxon>
        <taxon>Gammaproteobacteria</taxon>
        <taxon>Alteromonadales</taxon>
        <taxon>Ferrimonadaceae</taxon>
        <taxon>Ferrimonas</taxon>
    </lineage>
</organism>
<dbReference type="Gene3D" id="1.25.40.10">
    <property type="entry name" value="Tetratricopeptide repeat domain"/>
    <property type="match status" value="2"/>
</dbReference>
<dbReference type="Pfam" id="PF14561">
    <property type="entry name" value="TPR_20"/>
    <property type="match status" value="1"/>
</dbReference>
<dbReference type="SUPFAM" id="SSF48452">
    <property type="entry name" value="TPR-like"/>
    <property type="match status" value="1"/>
</dbReference>
<dbReference type="GO" id="GO:0006950">
    <property type="term" value="P:response to stress"/>
    <property type="evidence" value="ECO:0007669"/>
    <property type="project" value="UniProtKB-ARBA"/>
</dbReference>
<keyword evidence="3" id="KW-1185">Reference proteome</keyword>
<dbReference type="OrthoDB" id="9790390at2"/>
<dbReference type="Pfam" id="PF14559">
    <property type="entry name" value="TPR_19"/>
    <property type="match status" value="1"/>
</dbReference>
<evidence type="ECO:0000313" key="2">
    <source>
        <dbReference type="EMBL" id="SDI86809.1"/>
    </source>
</evidence>
<accession>A0A1G8P2U9</accession>
<gene>
    <name evidence="2" type="ORF">SAMN04488540_103316</name>
</gene>
<sequence length="282" mass="31140">MEASIIEANAQNIQQLVEASQSRPVVLNFFSRQAPECDPTNARLTQLANERQGQFVLANVDCDAQMELAQYFRIQALPTVLVLNQGQTVDGFAGPQPDAMVDQLLEKYLPKLWQLKLEQARQLMAQQQFAEALPLLREAQLEEDNGPVKLALAETYLQLGRASDAEPLLATVALADQDGHYTSLMAQLELALEAADTPEIRALQAKLDANPDDVDTVVALAVAFNQAGRQEEALSSLFVILKRDMSVADGEARKVFMDIVNALGQGDPIANQYRRKLYSLLY</sequence>
<feature type="domain" description="Thioredoxin" evidence="1">
    <location>
        <begin position="1"/>
        <end position="110"/>
    </location>
</feature>